<sequence length="427" mass="50116">MWRRWLIYIVLFFSVIVIHAGCEEKPVKYQNTFIQALEDKPPEPDDTLLVWTTKDIFTGTTDYFFEHETTLKLKVEVINQAEVIDRFYEALTYKRPPDLFLLPDEFVGLFSEIDGFVDFNSYLNDHGIYHDLPRALMDRYVNLENKRYGVPVTFFPYVTYYRHDILDSFGFPSEPEALAQFIEKQGNYFTLAKVLSEDNLYIFESNQALVQLGLRTSYPFSSDYSYQYTAGSFLQVTEAVALLYLANLQPGISIWSDHGQWLLENDQLVMFQMPSYGADHLKQWVPEQKGNWRMTDLPFGLSGMDREGSLVALMSEKSHYKETAFALLQAMTRDQNYHIFHESSHPMLDQEHLTLYYNRLLSKEAEGRPSMLDLYARRHWHNTMFDINKGVPLTPLLFEKTHDRLQEEIKLDQRILIEQFVNGTQEN</sequence>
<proteinExistence type="predicted"/>
<reference evidence="1 2" key="1">
    <citation type="submission" date="2019-07" db="EMBL/GenBank/DDBJ databases">
        <title>Whole genome shotgun sequence of Halolactibacillus alkaliphilus NBRC 103919.</title>
        <authorList>
            <person name="Hosoyama A."/>
            <person name="Uohara A."/>
            <person name="Ohji S."/>
            <person name="Ichikawa N."/>
        </authorList>
    </citation>
    <scope>NUCLEOTIDE SEQUENCE [LARGE SCALE GENOMIC DNA]</scope>
    <source>
        <strain evidence="1 2">NBRC 103919</strain>
    </source>
</reference>
<dbReference type="SUPFAM" id="SSF53850">
    <property type="entry name" value="Periplasmic binding protein-like II"/>
    <property type="match status" value="1"/>
</dbReference>
<evidence type="ECO:0000313" key="2">
    <source>
        <dbReference type="Proteomes" id="UP000321400"/>
    </source>
</evidence>
<dbReference type="Gene3D" id="3.40.190.10">
    <property type="entry name" value="Periplasmic binding protein-like II"/>
    <property type="match status" value="1"/>
</dbReference>
<gene>
    <name evidence="1" type="ORF">HAL01_12300</name>
</gene>
<dbReference type="Pfam" id="PF13416">
    <property type="entry name" value="SBP_bac_8"/>
    <property type="match status" value="1"/>
</dbReference>
<dbReference type="PANTHER" id="PTHR43649:SF12">
    <property type="entry name" value="DIACETYLCHITOBIOSE BINDING PROTEIN DASA"/>
    <property type="match status" value="1"/>
</dbReference>
<evidence type="ECO:0000313" key="1">
    <source>
        <dbReference type="EMBL" id="GEN56766.1"/>
    </source>
</evidence>
<dbReference type="Proteomes" id="UP000321400">
    <property type="component" value="Unassembled WGS sequence"/>
</dbReference>
<dbReference type="InterPro" id="IPR006059">
    <property type="entry name" value="SBP"/>
</dbReference>
<evidence type="ECO:0008006" key="3">
    <source>
        <dbReference type="Google" id="ProtNLM"/>
    </source>
</evidence>
<comment type="caution">
    <text evidence="1">The sequence shown here is derived from an EMBL/GenBank/DDBJ whole genome shotgun (WGS) entry which is preliminary data.</text>
</comment>
<dbReference type="STRING" id="442899.SAMN05720591_11210"/>
<organism evidence="1 2">
    <name type="scientific">Halolactibacillus alkaliphilus</name>
    <dbReference type="NCBI Taxonomy" id="442899"/>
    <lineage>
        <taxon>Bacteria</taxon>
        <taxon>Bacillati</taxon>
        <taxon>Bacillota</taxon>
        <taxon>Bacilli</taxon>
        <taxon>Bacillales</taxon>
        <taxon>Bacillaceae</taxon>
        <taxon>Halolactibacillus</taxon>
    </lineage>
</organism>
<dbReference type="AlphaFoldDB" id="A0A511X1E1"/>
<dbReference type="InterPro" id="IPR050490">
    <property type="entry name" value="Bact_solute-bd_prot1"/>
</dbReference>
<accession>A0A511X1E1</accession>
<name>A0A511X1E1_9BACI</name>
<dbReference type="OrthoDB" id="2823382at2"/>
<keyword evidence="2" id="KW-1185">Reference proteome</keyword>
<dbReference type="PANTHER" id="PTHR43649">
    <property type="entry name" value="ARABINOSE-BINDING PROTEIN-RELATED"/>
    <property type="match status" value="1"/>
</dbReference>
<protein>
    <recommendedName>
        <fullName evidence="3">Sugar ABC transporter substrate-binding protein</fullName>
    </recommendedName>
</protein>
<dbReference type="EMBL" id="BJYE01000012">
    <property type="protein sequence ID" value="GEN56766.1"/>
    <property type="molecule type" value="Genomic_DNA"/>
</dbReference>
<dbReference type="RefSeq" id="WP_143088190.1">
    <property type="nucleotide sequence ID" value="NZ_BJYE01000012.1"/>
</dbReference>